<dbReference type="PROSITE" id="PS50110">
    <property type="entry name" value="RESPONSE_REGULATORY"/>
    <property type="match status" value="1"/>
</dbReference>
<dbReference type="PRINTS" id="PR00038">
    <property type="entry name" value="HTHLUXR"/>
</dbReference>
<dbReference type="GO" id="GO:0000160">
    <property type="term" value="P:phosphorelay signal transduction system"/>
    <property type="evidence" value="ECO:0007669"/>
    <property type="project" value="InterPro"/>
</dbReference>
<dbReference type="SUPFAM" id="SSF52172">
    <property type="entry name" value="CheY-like"/>
    <property type="match status" value="1"/>
</dbReference>
<dbReference type="SMART" id="SM00421">
    <property type="entry name" value="HTH_LUXR"/>
    <property type="match status" value="1"/>
</dbReference>
<dbReference type="Pfam" id="PF00196">
    <property type="entry name" value="GerE"/>
    <property type="match status" value="1"/>
</dbReference>
<dbReference type="CDD" id="cd17535">
    <property type="entry name" value="REC_NarL-like"/>
    <property type="match status" value="1"/>
</dbReference>
<evidence type="ECO:0000256" key="4">
    <source>
        <dbReference type="ARBA" id="ARBA00023163"/>
    </source>
</evidence>
<accession>A0A7M3MJA2</accession>
<dbReference type="InterPro" id="IPR016032">
    <property type="entry name" value="Sig_transdc_resp-reg_C-effctor"/>
</dbReference>
<evidence type="ECO:0000256" key="2">
    <source>
        <dbReference type="ARBA" id="ARBA00023015"/>
    </source>
</evidence>
<dbReference type="GO" id="GO:0003677">
    <property type="term" value="F:DNA binding"/>
    <property type="evidence" value="ECO:0007669"/>
    <property type="project" value="UniProtKB-KW"/>
</dbReference>
<evidence type="ECO:0000256" key="5">
    <source>
        <dbReference type="PROSITE-ProRule" id="PRU00169"/>
    </source>
</evidence>
<dbReference type="Pfam" id="PF00072">
    <property type="entry name" value="Response_reg"/>
    <property type="match status" value="1"/>
</dbReference>
<evidence type="ECO:0000313" key="9">
    <source>
        <dbReference type="Proteomes" id="UP000448292"/>
    </source>
</evidence>
<dbReference type="SUPFAM" id="SSF46894">
    <property type="entry name" value="C-terminal effector domain of the bipartite response regulators"/>
    <property type="match status" value="1"/>
</dbReference>
<gene>
    <name evidence="8" type="ORF">DPQ33_01275</name>
</gene>
<dbReference type="InterPro" id="IPR000792">
    <property type="entry name" value="Tscrpt_reg_LuxR_C"/>
</dbReference>
<dbReference type="InterPro" id="IPR001789">
    <property type="entry name" value="Sig_transdc_resp-reg_receiver"/>
</dbReference>
<dbReference type="CDD" id="cd06170">
    <property type="entry name" value="LuxR_C_like"/>
    <property type="match status" value="1"/>
</dbReference>
<evidence type="ECO:0000256" key="3">
    <source>
        <dbReference type="ARBA" id="ARBA00023125"/>
    </source>
</evidence>
<evidence type="ECO:0000259" key="7">
    <source>
        <dbReference type="PROSITE" id="PS50110"/>
    </source>
</evidence>
<dbReference type="RefSeq" id="WP_144301351.1">
    <property type="nucleotide sequence ID" value="NZ_QMIE01000001.1"/>
</dbReference>
<dbReference type="SMART" id="SM00448">
    <property type="entry name" value="REC"/>
    <property type="match status" value="1"/>
</dbReference>
<dbReference type="PANTHER" id="PTHR43214:SF41">
    <property type="entry name" value="NITRATE_NITRITE RESPONSE REGULATOR PROTEIN NARP"/>
    <property type="match status" value="1"/>
</dbReference>
<feature type="modified residue" description="4-aspartylphosphate" evidence="5">
    <location>
        <position position="54"/>
    </location>
</feature>
<evidence type="ECO:0000259" key="6">
    <source>
        <dbReference type="PROSITE" id="PS50043"/>
    </source>
</evidence>
<reference evidence="8 9" key="1">
    <citation type="submission" date="2018-06" db="EMBL/GenBank/DDBJ databases">
        <title>Complete genome of Desulfovibrio indonesiensis P37SLT.</title>
        <authorList>
            <person name="Crispim J.S."/>
            <person name="Vidigal P.M.P."/>
            <person name="Silva L.C.F."/>
            <person name="Laguardia C.N."/>
            <person name="Araujo L.C."/>
            <person name="Dias R.S."/>
            <person name="Sousa M.P."/>
            <person name="Paula S.O."/>
            <person name="Silva C."/>
        </authorList>
    </citation>
    <scope>NUCLEOTIDE SEQUENCE [LARGE SCALE GENOMIC DNA]</scope>
    <source>
        <strain evidence="8 9">P37SLT</strain>
    </source>
</reference>
<comment type="caution">
    <text evidence="8">The sequence shown here is derived from an EMBL/GenBank/DDBJ whole genome shotgun (WGS) entry which is preliminary data.</text>
</comment>
<keyword evidence="4" id="KW-0804">Transcription</keyword>
<sequence length="210" mass="23418">MIKVLIADDHPIVRQGLRQVFEGSSSFVLVGEASEGAVALDILDERGADVVLLDLNMPGMDGLEVLKRIRREHPRTRVLVLSIYPEEQYAVRVIRAGASGYMTKNSGPQEMLDAVQRVYEGGKHINAKVAELLASEVGGDLEKPPHECLSDREFEVMRLLSLGKTVTRIAEELNLSPKTISTYRSRILSKMHMESNSDLTQYAIQYELIP</sequence>
<keyword evidence="2" id="KW-0805">Transcription regulation</keyword>
<dbReference type="GO" id="GO:0006355">
    <property type="term" value="P:regulation of DNA-templated transcription"/>
    <property type="evidence" value="ECO:0007669"/>
    <property type="project" value="InterPro"/>
</dbReference>
<keyword evidence="9" id="KW-1185">Reference proteome</keyword>
<proteinExistence type="predicted"/>
<organism evidence="8 9">
    <name type="scientific">Oceanidesulfovibrio indonesiensis</name>
    <dbReference type="NCBI Taxonomy" id="54767"/>
    <lineage>
        <taxon>Bacteria</taxon>
        <taxon>Pseudomonadati</taxon>
        <taxon>Thermodesulfobacteriota</taxon>
        <taxon>Desulfovibrionia</taxon>
        <taxon>Desulfovibrionales</taxon>
        <taxon>Desulfovibrionaceae</taxon>
        <taxon>Oceanidesulfovibrio</taxon>
    </lineage>
</organism>
<dbReference type="AlphaFoldDB" id="A0A7M3MJA2"/>
<dbReference type="OrthoDB" id="9780312at2"/>
<feature type="domain" description="HTH luxR-type" evidence="6">
    <location>
        <begin position="142"/>
        <end position="207"/>
    </location>
</feature>
<evidence type="ECO:0000256" key="1">
    <source>
        <dbReference type="ARBA" id="ARBA00022553"/>
    </source>
</evidence>
<keyword evidence="1 5" id="KW-0597">Phosphoprotein</keyword>
<dbReference type="Proteomes" id="UP000448292">
    <property type="component" value="Unassembled WGS sequence"/>
</dbReference>
<dbReference type="PROSITE" id="PS00622">
    <property type="entry name" value="HTH_LUXR_1"/>
    <property type="match status" value="1"/>
</dbReference>
<dbReference type="Gene3D" id="3.40.50.2300">
    <property type="match status" value="1"/>
</dbReference>
<dbReference type="InterPro" id="IPR039420">
    <property type="entry name" value="WalR-like"/>
</dbReference>
<dbReference type="PANTHER" id="PTHR43214">
    <property type="entry name" value="TWO-COMPONENT RESPONSE REGULATOR"/>
    <property type="match status" value="1"/>
</dbReference>
<dbReference type="PROSITE" id="PS50043">
    <property type="entry name" value="HTH_LUXR_2"/>
    <property type="match status" value="1"/>
</dbReference>
<dbReference type="InterPro" id="IPR011006">
    <property type="entry name" value="CheY-like_superfamily"/>
</dbReference>
<feature type="domain" description="Response regulatory" evidence="7">
    <location>
        <begin position="3"/>
        <end position="119"/>
    </location>
</feature>
<name>A0A7M3MJA2_9BACT</name>
<dbReference type="EMBL" id="QMIE01000001">
    <property type="protein sequence ID" value="TVM19889.1"/>
    <property type="molecule type" value="Genomic_DNA"/>
</dbReference>
<protein>
    <submittedName>
        <fullName evidence="8">DNA-binding response regulator</fullName>
    </submittedName>
</protein>
<evidence type="ECO:0000313" key="8">
    <source>
        <dbReference type="EMBL" id="TVM19889.1"/>
    </source>
</evidence>
<keyword evidence="3 8" id="KW-0238">DNA-binding</keyword>
<dbReference type="InterPro" id="IPR058245">
    <property type="entry name" value="NreC/VraR/RcsB-like_REC"/>
</dbReference>